<comment type="caution">
    <text evidence="1">The sequence shown here is derived from an EMBL/GenBank/DDBJ whole genome shotgun (WGS) entry which is preliminary data.</text>
</comment>
<name>A0ACB8BFH0_9AGAM</name>
<dbReference type="EMBL" id="MU266422">
    <property type="protein sequence ID" value="KAH7924520.1"/>
    <property type="molecule type" value="Genomic_DNA"/>
</dbReference>
<reference evidence="1" key="1">
    <citation type="journal article" date="2021" name="New Phytol.">
        <title>Evolutionary innovations through gain and loss of genes in the ectomycorrhizal Boletales.</title>
        <authorList>
            <person name="Wu G."/>
            <person name="Miyauchi S."/>
            <person name="Morin E."/>
            <person name="Kuo A."/>
            <person name="Drula E."/>
            <person name="Varga T."/>
            <person name="Kohler A."/>
            <person name="Feng B."/>
            <person name="Cao Y."/>
            <person name="Lipzen A."/>
            <person name="Daum C."/>
            <person name="Hundley H."/>
            <person name="Pangilinan J."/>
            <person name="Johnson J."/>
            <person name="Barry K."/>
            <person name="LaButti K."/>
            <person name="Ng V."/>
            <person name="Ahrendt S."/>
            <person name="Min B."/>
            <person name="Choi I.G."/>
            <person name="Park H."/>
            <person name="Plett J.M."/>
            <person name="Magnuson J."/>
            <person name="Spatafora J.W."/>
            <person name="Nagy L.G."/>
            <person name="Henrissat B."/>
            <person name="Grigoriev I.V."/>
            <person name="Yang Z.L."/>
            <person name="Xu J."/>
            <person name="Martin F.M."/>
        </authorList>
    </citation>
    <scope>NUCLEOTIDE SEQUENCE</scope>
    <source>
        <strain evidence="1">KUC20120723A-06</strain>
    </source>
</reference>
<gene>
    <name evidence="1" type="ORF">BV22DRAFT_502335</name>
</gene>
<accession>A0ACB8BFH0</accession>
<proteinExistence type="predicted"/>
<evidence type="ECO:0000313" key="2">
    <source>
        <dbReference type="Proteomes" id="UP000790709"/>
    </source>
</evidence>
<sequence length="66" mass="7756">MPANFSRCSTASWELGTELGSANAIQRHYDWPSNTLWYGDIRMPLTPRRQCSCWGMRQDWYSRALK</sequence>
<organism evidence="1 2">
    <name type="scientific">Leucogyrophana mollusca</name>
    <dbReference type="NCBI Taxonomy" id="85980"/>
    <lineage>
        <taxon>Eukaryota</taxon>
        <taxon>Fungi</taxon>
        <taxon>Dikarya</taxon>
        <taxon>Basidiomycota</taxon>
        <taxon>Agaricomycotina</taxon>
        <taxon>Agaricomycetes</taxon>
        <taxon>Agaricomycetidae</taxon>
        <taxon>Boletales</taxon>
        <taxon>Boletales incertae sedis</taxon>
        <taxon>Leucogyrophana</taxon>
    </lineage>
</organism>
<evidence type="ECO:0000313" key="1">
    <source>
        <dbReference type="EMBL" id="KAH7924520.1"/>
    </source>
</evidence>
<protein>
    <submittedName>
        <fullName evidence="1">Uncharacterized protein</fullName>
    </submittedName>
</protein>
<dbReference type="Proteomes" id="UP000790709">
    <property type="component" value="Unassembled WGS sequence"/>
</dbReference>
<keyword evidence="2" id="KW-1185">Reference proteome</keyword>